<gene>
    <name evidence="1" type="ORF">P691DRAFT_77456</name>
</gene>
<protein>
    <submittedName>
        <fullName evidence="1">Uncharacterized protein</fullName>
    </submittedName>
</protein>
<comment type="caution">
    <text evidence="1">The sequence shown here is derived from an EMBL/GenBank/DDBJ whole genome shotgun (WGS) entry which is preliminary data.</text>
</comment>
<accession>A0A9P6BWQ0</accession>
<proteinExistence type="predicted"/>
<dbReference type="AlphaFoldDB" id="A0A9P6BWQ0"/>
<name>A0A9P6BWQ0_9AGAR</name>
<dbReference type="EMBL" id="MU152343">
    <property type="protein sequence ID" value="KAF9440665.1"/>
    <property type="molecule type" value="Genomic_DNA"/>
</dbReference>
<evidence type="ECO:0000313" key="2">
    <source>
        <dbReference type="Proteomes" id="UP000807342"/>
    </source>
</evidence>
<evidence type="ECO:0000313" key="1">
    <source>
        <dbReference type="EMBL" id="KAF9440665.1"/>
    </source>
</evidence>
<keyword evidence="2" id="KW-1185">Reference proteome</keyword>
<sequence>MCDDLNITIGFGYIWFPILNAVRRLYIFSVTIRGVKRRGGLEGEFSIKPMHFMRLYFMFVCLGACRGECS</sequence>
<dbReference type="Proteomes" id="UP000807342">
    <property type="component" value="Unassembled WGS sequence"/>
</dbReference>
<organism evidence="1 2">
    <name type="scientific">Macrolepiota fuliginosa MF-IS2</name>
    <dbReference type="NCBI Taxonomy" id="1400762"/>
    <lineage>
        <taxon>Eukaryota</taxon>
        <taxon>Fungi</taxon>
        <taxon>Dikarya</taxon>
        <taxon>Basidiomycota</taxon>
        <taxon>Agaricomycotina</taxon>
        <taxon>Agaricomycetes</taxon>
        <taxon>Agaricomycetidae</taxon>
        <taxon>Agaricales</taxon>
        <taxon>Agaricineae</taxon>
        <taxon>Agaricaceae</taxon>
        <taxon>Macrolepiota</taxon>
    </lineage>
</organism>
<reference evidence="1" key="1">
    <citation type="submission" date="2020-11" db="EMBL/GenBank/DDBJ databases">
        <authorList>
            <consortium name="DOE Joint Genome Institute"/>
            <person name="Ahrendt S."/>
            <person name="Riley R."/>
            <person name="Andreopoulos W."/>
            <person name="Labutti K."/>
            <person name="Pangilinan J."/>
            <person name="Ruiz-Duenas F.J."/>
            <person name="Barrasa J.M."/>
            <person name="Sanchez-Garcia M."/>
            <person name="Camarero S."/>
            <person name="Miyauchi S."/>
            <person name="Serrano A."/>
            <person name="Linde D."/>
            <person name="Babiker R."/>
            <person name="Drula E."/>
            <person name="Ayuso-Fernandez I."/>
            <person name="Pacheco R."/>
            <person name="Padilla G."/>
            <person name="Ferreira P."/>
            <person name="Barriuso J."/>
            <person name="Kellner H."/>
            <person name="Castanera R."/>
            <person name="Alfaro M."/>
            <person name="Ramirez L."/>
            <person name="Pisabarro A.G."/>
            <person name="Kuo A."/>
            <person name="Tritt A."/>
            <person name="Lipzen A."/>
            <person name="He G."/>
            <person name="Yan M."/>
            <person name="Ng V."/>
            <person name="Cullen D."/>
            <person name="Martin F."/>
            <person name="Rosso M.-N."/>
            <person name="Henrissat B."/>
            <person name="Hibbett D."/>
            <person name="Martinez A.T."/>
            <person name="Grigoriev I.V."/>
        </authorList>
    </citation>
    <scope>NUCLEOTIDE SEQUENCE</scope>
    <source>
        <strain evidence="1">MF-IS2</strain>
    </source>
</reference>